<gene>
    <name evidence="1" type="ORF">MLD38_034443</name>
</gene>
<comment type="caution">
    <text evidence="1">The sequence shown here is derived from an EMBL/GenBank/DDBJ whole genome shotgun (WGS) entry which is preliminary data.</text>
</comment>
<protein>
    <submittedName>
        <fullName evidence="1">Uncharacterized protein</fullName>
    </submittedName>
</protein>
<dbReference type="Proteomes" id="UP001057402">
    <property type="component" value="Chromosome 10"/>
</dbReference>
<name>A0ACB9MC97_9MYRT</name>
<evidence type="ECO:0000313" key="1">
    <source>
        <dbReference type="EMBL" id="KAI4321019.1"/>
    </source>
</evidence>
<reference evidence="2" key="1">
    <citation type="journal article" date="2023" name="Front. Plant Sci.">
        <title>Chromosomal-level genome assembly of Melastoma candidum provides insights into trichome evolution.</title>
        <authorList>
            <person name="Zhong Y."/>
            <person name="Wu W."/>
            <person name="Sun C."/>
            <person name="Zou P."/>
            <person name="Liu Y."/>
            <person name="Dai S."/>
            <person name="Zhou R."/>
        </authorList>
    </citation>
    <scope>NUCLEOTIDE SEQUENCE [LARGE SCALE GENOMIC DNA]</scope>
</reference>
<accession>A0ACB9MC97</accession>
<evidence type="ECO:0000313" key="2">
    <source>
        <dbReference type="Proteomes" id="UP001057402"/>
    </source>
</evidence>
<sequence>MEMNVSKGGGTTIKMQKQSMMTEVCPRHNKENKGTATKRAEITMATACRKDRKSSLQHDVEKLKEKLWHEENVRRALERAFARPLGALPRIPPCLPRPTAELLAEVAVLEEEVLRLEEQRENFMQDLNWEAAFISSSETNLPPSSRLRRLHTRIEPLLRSPRGGSHRALLVYSAVRSVHHRSVLGGEQRTGQQKPITVGPQKYHEPNVGPSAAKPKTKPH</sequence>
<organism evidence="1 2">
    <name type="scientific">Melastoma candidum</name>
    <dbReference type="NCBI Taxonomy" id="119954"/>
    <lineage>
        <taxon>Eukaryota</taxon>
        <taxon>Viridiplantae</taxon>
        <taxon>Streptophyta</taxon>
        <taxon>Embryophyta</taxon>
        <taxon>Tracheophyta</taxon>
        <taxon>Spermatophyta</taxon>
        <taxon>Magnoliopsida</taxon>
        <taxon>eudicotyledons</taxon>
        <taxon>Gunneridae</taxon>
        <taxon>Pentapetalae</taxon>
        <taxon>rosids</taxon>
        <taxon>malvids</taxon>
        <taxon>Myrtales</taxon>
        <taxon>Melastomataceae</taxon>
        <taxon>Melastomatoideae</taxon>
        <taxon>Melastomateae</taxon>
        <taxon>Melastoma</taxon>
    </lineage>
</organism>
<proteinExistence type="predicted"/>
<keyword evidence="2" id="KW-1185">Reference proteome</keyword>
<dbReference type="EMBL" id="CM042889">
    <property type="protein sequence ID" value="KAI4321019.1"/>
    <property type="molecule type" value="Genomic_DNA"/>
</dbReference>